<feature type="compositionally biased region" description="Low complexity" evidence="1">
    <location>
        <begin position="605"/>
        <end position="614"/>
    </location>
</feature>
<feature type="region of interest" description="Disordered" evidence="1">
    <location>
        <begin position="589"/>
        <end position="630"/>
    </location>
</feature>
<feature type="chain" id="PRO_5017310124" evidence="2">
    <location>
        <begin position="23"/>
        <end position="950"/>
    </location>
</feature>
<evidence type="ECO:0000256" key="2">
    <source>
        <dbReference type="SAM" id="SignalP"/>
    </source>
</evidence>
<dbReference type="Gene3D" id="1.25.40.10">
    <property type="entry name" value="Tetratricopeptide repeat domain"/>
    <property type="match status" value="1"/>
</dbReference>
<dbReference type="PANTHER" id="PTHR45737:SF6">
    <property type="entry name" value="VON WILLEBRAND FACTOR A DOMAIN-CONTAINING PROTEIN 5A"/>
    <property type="match status" value="1"/>
</dbReference>
<evidence type="ECO:0000259" key="3">
    <source>
        <dbReference type="PROSITE" id="PS51468"/>
    </source>
</evidence>
<dbReference type="Pfam" id="PF08487">
    <property type="entry name" value="VIT"/>
    <property type="match status" value="1"/>
</dbReference>
<dbReference type="Pfam" id="PF09906">
    <property type="entry name" value="DUF2135"/>
    <property type="match status" value="1"/>
</dbReference>
<dbReference type="STRING" id="83765.SAMN05660284_00199"/>
<gene>
    <name evidence="4" type="ORF">SAMN05660284_00199</name>
</gene>
<evidence type="ECO:0000313" key="4">
    <source>
        <dbReference type="EMBL" id="SFM98237.1"/>
    </source>
</evidence>
<dbReference type="SUPFAM" id="SSF48452">
    <property type="entry name" value="TPR-like"/>
    <property type="match status" value="1"/>
</dbReference>
<dbReference type="PANTHER" id="PTHR45737">
    <property type="entry name" value="VON WILLEBRAND FACTOR A DOMAIN-CONTAINING PROTEIN 5A"/>
    <property type="match status" value="1"/>
</dbReference>
<accession>A0A1I4VAP1</accession>
<reference evidence="5" key="1">
    <citation type="submission" date="2016-10" db="EMBL/GenBank/DDBJ databases">
        <authorList>
            <person name="Varghese N."/>
            <person name="Submissions S."/>
        </authorList>
    </citation>
    <scope>NUCLEOTIDE SEQUENCE [LARGE SCALE GENOMIC DNA]</scope>
    <source>
        <strain evidence="5">DSM 6150</strain>
    </source>
</reference>
<keyword evidence="5" id="KW-1185">Reference proteome</keyword>
<dbReference type="EMBL" id="FOVE01000001">
    <property type="protein sequence ID" value="SFM98237.1"/>
    <property type="molecule type" value="Genomic_DNA"/>
</dbReference>
<dbReference type="InterPro" id="IPR013694">
    <property type="entry name" value="VIT"/>
</dbReference>
<protein>
    <submittedName>
        <fullName evidence="4">Vault protein inter-alpha-trypsin domain-containing protein</fullName>
    </submittedName>
</protein>
<dbReference type="Gene3D" id="2.60.120.380">
    <property type="match status" value="1"/>
</dbReference>
<dbReference type="Proteomes" id="UP000242869">
    <property type="component" value="Unassembled WGS sequence"/>
</dbReference>
<dbReference type="InterPro" id="IPR019220">
    <property type="entry name" value="DUF2135"/>
</dbReference>
<dbReference type="OrthoDB" id="266279at2"/>
<name>A0A1I4VAP1_9NEIS</name>
<evidence type="ECO:0000256" key="1">
    <source>
        <dbReference type="SAM" id="MobiDB-lite"/>
    </source>
</evidence>
<proteinExistence type="predicted"/>
<keyword evidence="2" id="KW-0732">Signal</keyword>
<sequence length="950" mass="105745">MFKRLLALSGFLLTLVLPTSFASTPPLLETIGAERPVQLKAVKVQGKLAGLLAHTTYELTFYNPNARQLEGQLRLPLLDGQQVSGFALDFGKDFRPAVPVEKAKGRQIFEETVRQRVDPALLESTGGNQFRLRVYPIPPQGERRVQIMVSEILRPGPQGLRYRLPLQFAKGVADFRLNVEAQGLQSAPVPVNSIAPLTFRREGDIFRVQSGNRALNPQGELVLALKPDSKPQVYTQTFDGDTYFLAAEPAGSRNMKPRAIPKVVGLLWDSSGSGAARKLDSELALLDRYFKALGNGEVRLQRLRDQPEAVEVHRIVNGNWSSLRKALQNTQYDGATRFDFAVQPEVREYLLFSDGQTNYGEDRFPALKPGTAANSPKLFAINSASGADTDRLAALAARHGGWLVNLSGSVDEAAKALLNEGAKWNDEPQGEGVDQIVIASQRAENGQLLVAGRLTASQGKLHGEIAAGSGSKTAINLTIRKQANDTPGIAQHWATLRMAQLNGEYRFNRGEIRRLGLRFGLPSRETSLIVLDRVEDYVRHDIVPPASLRDEFERQRARKRQQIDSRRQKQIESVVAQFKARIAWWEKDFPKDEPPKKSSAPKKAARAESAMAEQRMADEAPRPAPMAMRAPAPSMAKSAGAPARDDQAAQIGITLKKWTADTPYLKRLQATETADLYRAYLDEKPSWANSSAFYLDVADHFMERGQKALALRILSNLAEMDLENRHILRLLAYRLLQMKEAKLAIPVLQEVQRLSEEEPQSFRDLGLAYAAAGEPQKAIGQLNEVIVRPWDGRFAEIELIAVGELNAIAAKHPELDTSKIDPRLLRNLPLDLRVVLTWDADNSDMDLWVTDPNGEKCYYGHRNTYQGGHMSRDFTGGYGPEEFLLKKAKPGKYKIEANFYGNRQQIVAGATTLQLNLFTHFGTVRQKQESVSLRLKGSRETVFVGEFEVK</sequence>
<feature type="domain" description="VIT" evidence="3">
    <location>
        <begin position="23"/>
        <end position="151"/>
    </location>
</feature>
<dbReference type="RefSeq" id="WP_091189842.1">
    <property type="nucleotide sequence ID" value="NZ_FOVE01000001.1"/>
</dbReference>
<dbReference type="PROSITE" id="PS51468">
    <property type="entry name" value="VIT"/>
    <property type="match status" value="1"/>
</dbReference>
<dbReference type="AlphaFoldDB" id="A0A1I4VAP1"/>
<evidence type="ECO:0000313" key="5">
    <source>
        <dbReference type="Proteomes" id="UP000242869"/>
    </source>
</evidence>
<feature type="signal peptide" evidence="2">
    <location>
        <begin position="1"/>
        <end position="22"/>
    </location>
</feature>
<dbReference type="InterPro" id="IPR011990">
    <property type="entry name" value="TPR-like_helical_dom_sf"/>
</dbReference>
<organism evidence="4 5">
    <name type="scientific">Formivibrio citricus</name>
    <dbReference type="NCBI Taxonomy" id="83765"/>
    <lineage>
        <taxon>Bacteria</taxon>
        <taxon>Pseudomonadati</taxon>
        <taxon>Pseudomonadota</taxon>
        <taxon>Betaproteobacteria</taxon>
        <taxon>Neisseriales</taxon>
        <taxon>Chitinibacteraceae</taxon>
        <taxon>Formivibrio</taxon>
    </lineage>
</organism>